<dbReference type="InterPro" id="IPR050397">
    <property type="entry name" value="Env_Response_Regulators"/>
</dbReference>
<dbReference type="InterPro" id="IPR000595">
    <property type="entry name" value="cNMP-bd_dom"/>
</dbReference>
<evidence type="ECO:0000313" key="3">
    <source>
        <dbReference type="EMBL" id="SEF89516.1"/>
    </source>
</evidence>
<reference evidence="3 4" key="1">
    <citation type="submission" date="2016-10" db="EMBL/GenBank/DDBJ databases">
        <authorList>
            <person name="de Groot N.N."/>
        </authorList>
    </citation>
    <scope>NUCLEOTIDE SEQUENCE [LARGE SCALE GENOMIC DNA]</scope>
    <source>
        <strain evidence="3 4">DSM 26915</strain>
    </source>
</reference>
<dbReference type="CDD" id="cd00038">
    <property type="entry name" value="CAP_ED"/>
    <property type="match status" value="1"/>
</dbReference>
<dbReference type="EMBL" id="FNUZ01000002">
    <property type="protein sequence ID" value="SEF89516.1"/>
    <property type="molecule type" value="Genomic_DNA"/>
</dbReference>
<dbReference type="GO" id="GO:0005829">
    <property type="term" value="C:cytosol"/>
    <property type="evidence" value="ECO:0007669"/>
    <property type="project" value="TreeGrafter"/>
</dbReference>
<proteinExistence type="predicted"/>
<name>A0A1H5VR78_9RHOB</name>
<dbReference type="PANTHER" id="PTHR24567:SF26">
    <property type="entry name" value="REGULATORY PROTEIN YEIL"/>
    <property type="match status" value="1"/>
</dbReference>
<dbReference type="SMART" id="SM00100">
    <property type="entry name" value="cNMP"/>
    <property type="match status" value="1"/>
</dbReference>
<keyword evidence="1" id="KW-0812">Transmembrane</keyword>
<feature type="transmembrane region" description="Helical" evidence="1">
    <location>
        <begin position="36"/>
        <end position="63"/>
    </location>
</feature>
<keyword evidence="4" id="KW-1185">Reference proteome</keyword>
<evidence type="ECO:0000256" key="1">
    <source>
        <dbReference type="SAM" id="Phobius"/>
    </source>
</evidence>
<dbReference type="PANTHER" id="PTHR24567">
    <property type="entry name" value="CRP FAMILY TRANSCRIPTIONAL REGULATORY PROTEIN"/>
    <property type="match status" value="1"/>
</dbReference>
<accession>A0A1H5VR78</accession>
<organism evidence="3 4">
    <name type="scientific">Thalassococcus halodurans</name>
    <dbReference type="NCBI Taxonomy" id="373675"/>
    <lineage>
        <taxon>Bacteria</taxon>
        <taxon>Pseudomonadati</taxon>
        <taxon>Pseudomonadota</taxon>
        <taxon>Alphaproteobacteria</taxon>
        <taxon>Rhodobacterales</taxon>
        <taxon>Roseobacteraceae</taxon>
        <taxon>Thalassococcus</taxon>
    </lineage>
</organism>
<evidence type="ECO:0000259" key="2">
    <source>
        <dbReference type="PROSITE" id="PS50042"/>
    </source>
</evidence>
<dbReference type="InterPro" id="IPR018490">
    <property type="entry name" value="cNMP-bd_dom_sf"/>
</dbReference>
<keyword evidence="1" id="KW-1133">Transmembrane helix</keyword>
<evidence type="ECO:0000313" key="4">
    <source>
        <dbReference type="Proteomes" id="UP000236752"/>
    </source>
</evidence>
<dbReference type="Gene3D" id="2.60.120.10">
    <property type="entry name" value="Jelly Rolls"/>
    <property type="match status" value="1"/>
</dbReference>
<feature type="domain" description="Cyclic nucleotide-binding" evidence="2">
    <location>
        <begin position="71"/>
        <end position="172"/>
    </location>
</feature>
<gene>
    <name evidence="3" type="ORF">SAMN04488045_1140</name>
</gene>
<dbReference type="AlphaFoldDB" id="A0A1H5VR78"/>
<dbReference type="InterPro" id="IPR014710">
    <property type="entry name" value="RmlC-like_jellyroll"/>
</dbReference>
<keyword evidence="1" id="KW-0472">Membrane</keyword>
<protein>
    <submittedName>
        <fullName evidence="3">Cyclic nucleotide-binding domain-containing protein</fullName>
    </submittedName>
</protein>
<dbReference type="Pfam" id="PF00027">
    <property type="entry name" value="cNMP_binding"/>
    <property type="match status" value="1"/>
</dbReference>
<dbReference type="PROSITE" id="PS50042">
    <property type="entry name" value="CNMP_BINDING_3"/>
    <property type="match status" value="1"/>
</dbReference>
<dbReference type="GO" id="GO:0003700">
    <property type="term" value="F:DNA-binding transcription factor activity"/>
    <property type="evidence" value="ECO:0007669"/>
    <property type="project" value="TreeGrafter"/>
</dbReference>
<sequence>MLSVELLGWAGSAATLAAYSMKTMLPLRVAAVLSSVFFISYYGIIGIWPSLALELALLPFNLYRAWQILSLRRKVEAARAEQVDDFSVLKAYGKSCDLEAGMTIFRRGDAPDHLYLIEKGQVYLEEIDVTLGAGEIFGEIAFFSDAKERMATARCTEDTRIYMVDEKTFMQLNFQDPSFGIQVMRIITRRIVESVSHSPQLFQR</sequence>
<dbReference type="SUPFAM" id="SSF51206">
    <property type="entry name" value="cAMP-binding domain-like"/>
    <property type="match status" value="1"/>
</dbReference>
<dbReference type="RefSeq" id="WP_234994690.1">
    <property type="nucleotide sequence ID" value="NZ_FNUZ01000002.1"/>
</dbReference>
<dbReference type="Proteomes" id="UP000236752">
    <property type="component" value="Unassembled WGS sequence"/>
</dbReference>